<evidence type="ECO:0000256" key="1">
    <source>
        <dbReference type="ARBA" id="ARBA00004186"/>
    </source>
</evidence>
<feature type="domain" description="TOG" evidence="9">
    <location>
        <begin position="278"/>
        <end position="513"/>
    </location>
</feature>
<evidence type="ECO:0000313" key="10">
    <source>
        <dbReference type="EMBL" id="KIM87035.1"/>
    </source>
</evidence>
<dbReference type="Pfam" id="PF21041">
    <property type="entry name" value="XMAP215_CLASP_TOG"/>
    <property type="match status" value="3"/>
</dbReference>
<keyword evidence="6" id="KW-0131">Cell cycle</keyword>
<dbReference type="GO" id="GO:1990498">
    <property type="term" value="C:mitotic spindle microtubule"/>
    <property type="evidence" value="ECO:0007669"/>
    <property type="project" value="UniProtKB-ARBA"/>
</dbReference>
<evidence type="ECO:0000256" key="3">
    <source>
        <dbReference type="ARBA" id="ARBA00022490"/>
    </source>
</evidence>
<gene>
    <name evidence="10" type="ORF">PILCRDRAFT_815473</name>
</gene>
<dbReference type="FunFam" id="1.25.10.10:FF:000063">
    <property type="entry name" value="Putative cytoskeleton-associated protein 5"/>
    <property type="match status" value="1"/>
</dbReference>
<dbReference type="GO" id="GO:0046785">
    <property type="term" value="P:microtubule polymerization"/>
    <property type="evidence" value="ECO:0007669"/>
    <property type="project" value="InterPro"/>
</dbReference>
<keyword evidence="4" id="KW-0132">Cell division</keyword>
<feature type="domain" description="TOG" evidence="9">
    <location>
        <begin position="595"/>
        <end position="828"/>
    </location>
</feature>
<comment type="similarity">
    <text evidence="2">Belongs to the CLASP family.</text>
</comment>
<feature type="region of interest" description="Disordered" evidence="8">
    <location>
        <begin position="1935"/>
        <end position="2007"/>
    </location>
</feature>
<dbReference type="PANTHER" id="PTHR12609">
    <property type="entry name" value="MICROTUBULE ASSOCIATED PROTEIN XMAP215"/>
    <property type="match status" value="1"/>
</dbReference>
<dbReference type="GO" id="GO:0051315">
    <property type="term" value="P:attachment of mitotic spindle microtubules to kinetochore"/>
    <property type="evidence" value="ECO:0007669"/>
    <property type="project" value="UniProtKB-ARBA"/>
</dbReference>
<evidence type="ECO:0000256" key="7">
    <source>
        <dbReference type="ARBA" id="ARBA00023212"/>
    </source>
</evidence>
<dbReference type="InterPro" id="IPR048491">
    <property type="entry name" value="XMAP215_CLASP_TOG"/>
</dbReference>
<keyword evidence="3" id="KW-0963">Cytoplasm</keyword>
<evidence type="ECO:0000313" key="11">
    <source>
        <dbReference type="Proteomes" id="UP000054166"/>
    </source>
</evidence>
<keyword evidence="11" id="KW-1185">Reference proteome</keyword>
<protein>
    <recommendedName>
        <fullName evidence="9">TOG domain-containing protein</fullName>
    </recommendedName>
</protein>
<feature type="region of interest" description="Disordered" evidence="8">
    <location>
        <begin position="248"/>
        <end position="282"/>
    </location>
</feature>
<evidence type="ECO:0000259" key="9">
    <source>
        <dbReference type="SMART" id="SM01349"/>
    </source>
</evidence>
<dbReference type="GO" id="GO:0000022">
    <property type="term" value="P:mitotic spindle elongation"/>
    <property type="evidence" value="ECO:0007669"/>
    <property type="project" value="UniProtKB-ARBA"/>
</dbReference>
<feature type="domain" description="TOG" evidence="9">
    <location>
        <begin position="2"/>
        <end position="236"/>
    </location>
</feature>
<dbReference type="FunFam" id="1.25.10.10:FF:000019">
    <property type="entry name" value="Cytoskeleton-associated protein 5"/>
    <property type="match status" value="1"/>
</dbReference>
<proteinExistence type="inferred from homology"/>
<feature type="compositionally biased region" description="Low complexity" evidence="8">
    <location>
        <begin position="518"/>
        <end position="537"/>
    </location>
</feature>
<dbReference type="SUPFAM" id="SSF48371">
    <property type="entry name" value="ARM repeat"/>
    <property type="match status" value="3"/>
</dbReference>
<dbReference type="STRING" id="765440.A0A0C3FSA1"/>
<dbReference type="InParanoid" id="A0A0C3FSA1"/>
<feature type="compositionally biased region" description="Low complexity" evidence="8">
    <location>
        <begin position="1548"/>
        <end position="1570"/>
    </location>
</feature>
<evidence type="ECO:0000256" key="5">
    <source>
        <dbReference type="ARBA" id="ARBA00022701"/>
    </source>
</evidence>
<dbReference type="GO" id="GO:0030951">
    <property type="term" value="P:establishment or maintenance of microtubule cytoskeleton polarity"/>
    <property type="evidence" value="ECO:0007669"/>
    <property type="project" value="InterPro"/>
</dbReference>
<organism evidence="10 11">
    <name type="scientific">Piloderma croceum (strain F 1598)</name>
    <dbReference type="NCBI Taxonomy" id="765440"/>
    <lineage>
        <taxon>Eukaryota</taxon>
        <taxon>Fungi</taxon>
        <taxon>Dikarya</taxon>
        <taxon>Basidiomycota</taxon>
        <taxon>Agaricomycotina</taxon>
        <taxon>Agaricomycetes</taxon>
        <taxon>Agaricomycetidae</taxon>
        <taxon>Atheliales</taxon>
        <taxon>Atheliaceae</taxon>
        <taxon>Piloderma</taxon>
    </lineage>
</organism>
<accession>A0A0C3FSA1</accession>
<keyword evidence="7" id="KW-0206">Cytoskeleton</keyword>
<feature type="compositionally biased region" description="Low complexity" evidence="8">
    <location>
        <begin position="1098"/>
        <end position="1114"/>
    </location>
</feature>
<feature type="region of interest" description="Disordered" evidence="8">
    <location>
        <begin position="514"/>
        <end position="593"/>
    </location>
</feature>
<feature type="compositionally biased region" description="Low complexity" evidence="8">
    <location>
        <begin position="553"/>
        <end position="581"/>
    </location>
</feature>
<dbReference type="Pfam" id="PF12348">
    <property type="entry name" value="CLASP_N"/>
    <property type="match status" value="1"/>
</dbReference>
<evidence type="ECO:0000256" key="4">
    <source>
        <dbReference type="ARBA" id="ARBA00022618"/>
    </source>
</evidence>
<reference evidence="11" key="2">
    <citation type="submission" date="2015-01" db="EMBL/GenBank/DDBJ databases">
        <title>Evolutionary Origins and Diversification of the Mycorrhizal Mutualists.</title>
        <authorList>
            <consortium name="DOE Joint Genome Institute"/>
            <consortium name="Mycorrhizal Genomics Consortium"/>
            <person name="Kohler A."/>
            <person name="Kuo A."/>
            <person name="Nagy L.G."/>
            <person name="Floudas D."/>
            <person name="Copeland A."/>
            <person name="Barry K.W."/>
            <person name="Cichocki N."/>
            <person name="Veneault-Fourrey C."/>
            <person name="LaButti K."/>
            <person name="Lindquist E.A."/>
            <person name="Lipzen A."/>
            <person name="Lundell T."/>
            <person name="Morin E."/>
            <person name="Murat C."/>
            <person name="Riley R."/>
            <person name="Ohm R."/>
            <person name="Sun H."/>
            <person name="Tunlid A."/>
            <person name="Henrissat B."/>
            <person name="Grigoriev I.V."/>
            <person name="Hibbett D.S."/>
            <person name="Martin F."/>
        </authorList>
    </citation>
    <scope>NUCLEOTIDE SEQUENCE [LARGE SCALE GENOMIC DNA]</scope>
    <source>
        <strain evidence="11">F 1598</strain>
    </source>
</reference>
<dbReference type="FunFam" id="1.25.10.10:FF:000068">
    <property type="entry name" value="cytoskeleton-associated protein 5 isoform X1"/>
    <property type="match status" value="1"/>
</dbReference>
<feature type="region of interest" description="Disordered" evidence="8">
    <location>
        <begin position="1098"/>
        <end position="1196"/>
    </location>
</feature>
<evidence type="ECO:0000256" key="8">
    <source>
        <dbReference type="SAM" id="MobiDB-lite"/>
    </source>
</evidence>
<dbReference type="SMART" id="SM01349">
    <property type="entry name" value="TOG"/>
    <property type="match status" value="5"/>
</dbReference>
<dbReference type="InterPro" id="IPR011989">
    <property type="entry name" value="ARM-like"/>
</dbReference>
<dbReference type="GO" id="GO:1990571">
    <property type="term" value="P:meiotic centromere clustering"/>
    <property type="evidence" value="ECO:0007669"/>
    <property type="project" value="UniProtKB-ARBA"/>
</dbReference>
<dbReference type="InterPro" id="IPR045110">
    <property type="entry name" value="XMAP215"/>
</dbReference>
<dbReference type="Gene3D" id="1.25.10.10">
    <property type="entry name" value="Leucine-rich Repeat Variant"/>
    <property type="match status" value="5"/>
</dbReference>
<dbReference type="GO" id="GO:0051301">
    <property type="term" value="P:cell division"/>
    <property type="evidence" value="ECO:0007669"/>
    <property type="project" value="UniProtKB-KW"/>
</dbReference>
<dbReference type="GO" id="GO:0099070">
    <property type="term" value="C:static microtubule bundle"/>
    <property type="evidence" value="ECO:0007669"/>
    <property type="project" value="UniProtKB-ARBA"/>
</dbReference>
<dbReference type="InterPro" id="IPR016024">
    <property type="entry name" value="ARM-type_fold"/>
</dbReference>
<dbReference type="EMBL" id="KN832980">
    <property type="protein sequence ID" value="KIM87035.1"/>
    <property type="molecule type" value="Genomic_DNA"/>
</dbReference>
<dbReference type="HOGENOM" id="CLU_000539_0_0_1"/>
<dbReference type="InterPro" id="IPR024395">
    <property type="entry name" value="CLASP_N_dom"/>
</dbReference>
<feature type="compositionally biased region" description="Polar residues" evidence="8">
    <location>
        <begin position="2137"/>
        <end position="2163"/>
    </location>
</feature>
<feature type="compositionally biased region" description="Low complexity" evidence="8">
    <location>
        <begin position="1607"/>
        <end position="1618"/>
    </location>
</feature>
<evidence type="ECO:0000256" key="2">
    <source>
        <dbReference type="ARBA" id="ARBA00009549"/>
    </source>
</evidence>
<feature type="compositionally biased region" description="Polar residues" evidence="8">
    <location>
        <begin position="1935"/>
        <end position="1946"/>
    </location>
</feature>
<keyword evidence="6" id="KW-0498">Mitosis</keyword>
<name>A0A0C3FSA1_PILCF</name>
<dbReference type="Proteomes" id="UP000054166">
    <property type="component" value="Unassembled WGS sequence"/>
</dbReference>
<feature type="compositionally biased region" description="Low complexity" evidence="8">
    <location>
        <begin position="1986"/>
        <end position="1996"/>
    </location>
</feature>
<dbReference type="GO" id="GO:0044732">
    <property type="term" value="C:mitotic spindle pole body"/>
    <property type="evidence" value="ECO:0007669"/>
    <property type="project" value="UniProtKB-ARBA"/>
</dbReference>
<feature type="compositionally biased region" description="Pro residues" evidence="8">
    <location>
        <begin position="1115"/>
        <end position="1132"/>
    </location>
</feature>
<dbReference type="OrthoDB" id="205662at2759"/>
<feature type="domain" description="TOG" evidence="9">
    <location>
        <begin position="861"/>
        <end position="1096"/>
    </location>
</feature>
<keyword evidence="5" id="KW-0493">Microtubule</keyword>
<feature type="region of interest" description="Disordered" evidence="8">
    <location>
        <begin position="1482"/>
        <end position="1650"/>
    </location>
</feature>
<dbReference type="GO" id="GO:0061863">
    <property type="term" value="F:microtubule plus end polymerase"/>
    <property type="evidence" value="ECO:0007669"/>
    <property type="project" value="InterPro"/>
</dbReference>
<dbReference type="GO" id="GO:0051010">
    <property type="term" value="F:microtubule plus-end binding"/>
    <property type="evidence" value="ECO:0007669"/>
    <property type="project" value="InterPro"/>
</dbReference>
<feature type="domain" description="TOG" evidence="9">
    <location>
        <begin position="1238"/>
        <end position="1489"/>
    </location>
</feature>
<dbReference type="InterPro" id="IPR034085">
    <property type="entry name" value="TOG"/>
</dbReference>
<feature type="compositionally biased region" description="Low complexity" evidence="8">
    <location>
        <begin position="1957"/>
        <end position="1978"/>
    </location>
</feature>
<dbReference type="GO" id="GO:0005881">
    <property type="term" value="C:cytoplasmic microtubule"/>
    <property type="evidence" value="ECO:0007669"/>
    <property type="project" value="UniProtKB-ARBA"/>
</dbReference>
<comment type="subcellular location">
    <subcellularLocation>
        <location evidence="1">Cytoplasm</location>
        <location evidence="1">Cytoskeleton</location>
        <location evidence="1">Spindle</location>
    </subcellularLocation>
</comment>
<feature type="region of interest" description="Disordered" evidence="8">
    <location>
        <begin position="2089"/>
        <end position="2163"/>
    </location>
</feature>
<feature type="compositionally biased region" description="Acidic residues" evidence="8">
    <location>
        <begin position="260"/>
        <end position="272"/>
    </location>
</feature>
<evidence type="ECO:0000256" key="6">
    <source>
        <dbReference type="ARBA" id="ARBA00022776"/>
    </source>
</evidence>
<sequence length="2163" mass="231337">MDGPPPQEEDFSVLPVSERLAHKNWKARVSGYEALIKTFQTTASDTDPAFKPYINHPDLLKKIATDSNAVAQEKGLECLVALVKFSGETSAKTRDSVIPALVDKCFGSTRAGTKNHAVELALQYVEVENGGAGVAADILPGLGAKQPKTVAGCVFALKEIIRLFGTSTTPPAPILKSLPKIFSHSDKTVRAEGTLLTRALYQNLGPGIEPWLADLKPVQVKELKEGFEEMEKDGKGKGSLQAERLTRAQAREAEAGGGEAEAETGAQEEPEAPPDPRTMAEPVDIVPKLPSSLKAGLTSSKWKERKEVLDELLALVNATPRIQDSSEFGELARSLATCIQKDANINCVIVAAGCMEGLAKGVMNPFGRYRESVVGPMLERLKERKANVTDAIGVALDSVFSTTTLPDILPDILAAIVNKNPQVKEGSLKFFSRCLSTSTIPLPPAQLKSVTEPLSTLLEDGFAGARDEAATCLGTLMKMVGERPLNALLESLADVRKAKVMEAFEKATVKCKAGTGPGVAKVPPTKKAAPAKKVAAVLEDEPPKPAAKPPPAKVAAKKPPAPAAKKTAPPAAAATTSKPSKGGAAPASTNLDTVKYKHTPEEAEELATDLIPSNIVADLGDANWKTRLAALEEMTEWVDGVIDGVDAEVVVRVLAKKGWAEKNFQVSSKLYGILSILAERCPSFGRSCAAICVPHLSEKLGDMKLKKPAGDALLLFSEKTSLQFVLNQAYEPLSKQKAPKVLADAIAWMDSAFVEFGIAGVSLRALIEFLKTALKNSNAAVRTSATKTLVTVKLFAGSSIKDFLDDLNPQLLNTITSEFDKVDGNPAPSPTRTSADLVNMAVASGSAPGKSKGGVVDPLDELFPRVEIDALLKGTTILADSKSDAWKAKKEALEALQAILDQGANKRLKPQMGEIGQVLKARVTDTNKAVQSLALDVVARIATGMGKPFEKHTRFFALPVATVLADQKAPVRAAAIHTLTAIATACGGLDSMVHGLTTALESTNPTQRASLLNWLDDWFKEHEATASLDLSGWASPVVSCLDDRNGDVRKAAQAILPTVINCAGFDYVLQQTNSLKPASRASAIPLIQAARATAQAQAPVPAAAAGPGKLTTKPAPIPTPSPVSPSPPPESPATPSAPAGKLGPPSKMGVRRKLPQGTTSRPESRAEDAPASRLPGKPGLGGLKRPGAAASSPRAVQSPVVSNLPFSGANVDAKKGRLGKDAQKWINEAGPTRKDMAELLQHQMEPHASKDLVAHLFSHDHNAVNDHLSGLATMADFYASVQSQDEKFGVPLEDMRAVALANFDLPLKYASIKAHEPQSNLIAKCLDVVDAVLGFLRSVDCQLTDPEALCFIPTMVYKLGDAREQVRARIQNIIQSLPKVYAYSRVFQLLLEHGLKSKVSKTRQGTLDEMAGLLKRFGMGACEPSKAFPIVGSMIADKDSQVRKSALSVLSEGYSFVGEKVWSFVGPLAPKDKTQLEERLRRVAGPSGQEKHEASAPVSQITRLQSGIARPGSPATTRIGAIPRPGSPAVSGPPKLARPASPAVTLQSASPTSNAARPASPARNSRLPGPSGLPAPSSPSGIGRPKSMLPSRLGAPKARPNFSALPSNAASHNRSASSGPSSQYNHDHPSTAEPDDGDADTVADGSSAADPDGITITISSILSSDPLRSVDALKKIQKILSLNPEEGLASPQYQELAEHTEGLIETITLQMAHVFERPDDLVAEENFRLAKHLIQTLNNFCDHAFLAESLTVDILTSLLEELTLRLLETDESSITKVKDLSRFINMIILRLFATGRRMSIFRSLFALLLQIVKPFPSSCTLPESQEAKVAELVLKCVWKLARNIPQDLKDDKLDPVELFPAIEHFLQSVPPNEWRARATNKVPCGDMPLRTIKVIIQHVVAHYGDDVYDLLSGSFDDPSATIVYPYVYRILNSNARTSEQQQQQPVRRNGIRDQAHRSFSPSSSRPISPLETSSAASANHRRSSPSHRTSPSVSSVNGNGMFSPTAEEFDPDAQLLTIIGHISSETTGALHKEGITELHQFLKAYPHKKPKVEKMLESTGAAFRKYINRALASRAAEDQERNVAVADTLSKLESNHLPATPVSPTTSEFSPRSPRQHRQSDQAGQDKLSRLHDIFQYRSSTISNGSSHRPTTPTSATARISQG</sequence>
<reference evidence="10 11" key="1">
    <citation type="submission" date="2014-04" db="EMBL/GenBank/DDBJ databases">
        <authorList>
            <consortium name="DOE Joint Genome Institute"/>
            <person name="Kuo A."/>
            <person name="Tarkka M."/>
            <person name="Buscot F."/>
            <person name="Kohler A."/>
            <person name="Nagy L.G."/>
            <person name="Floudas D."/>
            <person name="Copeland A."/>
            <person name="Barry K.W."/>
            <person name="Cichocki N."/>
            <person name="Veneault-Fourrey C."/>
            <person name="LaButti K."/>
            <person name="Lindquist E.A."/>
            <person name="Lipzen A."/>
            <person name="Lundell T."/>
            <person name="Morin E."/>
            <person name="Murat C."/>
            <person name="Sun H."/>
            <person name="Tunlid A."/>
            <person name="Henrissat B."/>
            <person name="Grigoriev I.V."/>
            <person name="Hibbett D.S."/>
            <person name="Martin F."/>
            <person name="Nordberg H.P."/>
            <person name="Cantor M.N."/>
            <person name="Hua S.X."/>
        </authorList>
    </citation>
    <scope>NUCLEOTIDE SEQUENCE [LARGE SCALE GENOMIC DNA]</scope>
    <source>
        <strain evidence="10 11">F 1598</strain>
    </source>
</reference>